<evidence type="ECO:0000256" key="3">
    <source>
        <dbReference type="ARBA" id="ARBA00022764"/>
    </source>
</evidence>
<keyword evidence="3 4" id="KW-0574">Periplasm</keyword>
<dbReference type="GO" id="GO:0042597">
    <property type="term" value="C:periplasmic space"/>
    <property type="evidence" value="ECO:0007669"/>
    <property type="project" value="UniProtKB-SubCell"/>
</dbReference>
<reference evidence="6 7" key="1">
    <citation type="submission" date="2016-10" db="EMBL/GenBank/DDBJ databases">
        <authorList>
            <person name="de Groot N.N."/>
        </authorList>
    </citation>
    <scope>NUCLEOTIDE SEQUENCE [LARGE SCALE GENOMIC DNA]</scope>
    <source>
        <strain evidence="6 7">DSM 19548</strain>
    </source>
</reference>
<organism evidence="6 7">
    <name type="scientific">Tropicimonas isoalkanivorans</name>
    <dbReference type="NCBI Taxonomy" id="441112"/>
    <lineage>
        <taxon>Bacteria</taxon>
        <taxon>Pseudomonadati</taxon>
        <taxon>Pseudomonadota</taxon>
        <taxon>Alphaproteobacteria</taxon>
        <taxon>Rhodobacterales</taxon>
        <taxon>Roseobacteraceae</taxon>
        <taxon>Tropicimonas</taxon>
    </lineage>
</organism>
<keyword evidence="6" id="KW-0969">Cilium</keyword>
<name>A0A1I1PJR9_9RHOB</name>
<accession>A0A1I1PJR9</accession>
<sequence>MRRTLLILFGTMAAMPGPGGAQTLVAAHTIRSHAVLSSEDLSTIEDSVAGALRSPAEAVGMEARVVLYAGRPIHPEDIGPPAAIERNETVTLLYRFGGLTITAEGRSLARAAAGETVRAMNLESRATVTGMVDASGQIFVDAANRRP</sequence>
<keyword evidence="6" id="KW-0282">Flagellum</keyword>
<dbReference type="InterPro" id="IPR013974">
    <property type="entry name" value="SAF"/>
</dbReference>
<evidence type="ECO:0000256" key="1">
    <source>
        <dbReference type="ARBA" id="ARBA00004418"/>
    </source>
</evidence>
<comment type="subcellular location">
    <subcellularLocation>
        <location evidence="1 4">Periplasm</location>
    </subcellularLocation>
</comment>
<keyword evidence="2 4" id="KW-0732">Signal</keyword>
<dbReference type="InterPro" id="IPR017585">
    <property type="entry name" value="SAF_FlgA"/>
</dbReference>
<dbReference type="GO" id="GO:0044780">
    <property type="term" value="P:bacterial-type flagellum assembly"/>
    <property type="evidence" value="ECO:0007669"/>
    <property type="project" value="InterPro"/>
</dbReference>
<protein>
    <recommendedName>
        <fullName evidence="4">Flagella basal body P-ring formation protein FlgA</fullName>
    </recommendedName>
</protein>
<evidence type="ECO:0000256" key="4">
    <source>
        <dbReference type="RuleBase" id="RU362063"/>
    </source>
</evidence>
<evidence type="ECO:0000313" key="7">
    <source>
        <dbReference type="Proteomes" id="UP000198728"/>
    </source>
</evidence>
<dbReference type="Gene3D" id="2.30.30.760">
    <property type="match status" value="1"/>
</dbReference>
<dbReference type="Pfam" id="PF13144">
    <property type="entry name" value="ChapFlgA"/>
    <property type="match status" value="1"/>
</dbReference>
<dbReference type="SMART" id="SM00858">
    <property type="entry name" value="SAF"/>
    <property type="match status" value="1"/>
</dbReference>
<dbReference type="PANTHER" id="PTHR36307:SF1">
    <property type="entry name" value="FLAGELLA BASAL BODY P-RING FORMATION PROTEIN FLGA"/>
    <property type="match status" value="1"/>
</dbReference>
<feature type="domain" description="SAF" evidence="5">
    <location>
        <begin position="21"/>
        <end position="79"/>
    </location>
</feature>
<feature type="signal peptide" evidence="4">
    <location>
        <begin position="1"/>
        <end position="21"/>
    </location>
</feature>
<keyword evidence="4" id="KW-1005">Bacterial flagellum biogenesis</keyword>
<proteinExistence type="inferred from homology"/>
<gene>
    <name evidence="6" type="ORF">SAMN04488094_11561</name>
</gene>
<dbReference type="PANTHER" id="PTHR36307">
    <property type="entry name" value="FLAGELLA BASAL BODY P-RING FORMATION PROTEIN FLGA"/>
    <property type="match status" value="1"/>
</dbReference>
<dbReference type="NCBIfam" id="TIGR03170">
    <property type="entry name" value="flgA_cterm"/>
    <property type="match status" value="1"/>
</dbReference>
<comment type="function">
    <text evidence="4">Involved in the assembly process of the P-ring formation. It may associate with FlgF on the rod constituting a structure essential for the P-ring assembly or may act as a modulator protein for the P-ring assembly.</text>
</comment>
<dbReference type="InterPro" id="IPR039246">
    <property type="entry name" value="Flagellar_FlgA"/>
</dbReference>
<dbReference type="RefSeq" id="WP_093362410.1">
    <property type="nucleotide sequence ID" value="NZ_FOLG01000015.1"/>
</dbReference>
<evidence type="ECO:0000256" key="2">
    <source>
        <dbReference type="ARBA" id="ARBA00022729"/>
    </source>
</evidence>
<evidence type="ECO:0000313" key="6">
    <source>
        <dbReference type="EMBL" id="SFD09982.1"/>
    </source>
</evidence>
<comment type="similarity">
    <text evidence="4">Belongs to the FlgA family.</text>
</comment>
<dbReference type="CDD" id="cd11614">
    <property type="entry name" value="SAF_CpaB_FlgA_like"/>
    <property type="match status" value="1"/>
</dbReference>
<dbReference type="OrthoDB" id="7619725at2"/>
<keyword evidence="6" id="KW-0966">Cell projection</keyword>
<dbReference type="AlphaFoldDB" id="A0A1I1PJR9"/>
<feature type="chain" id="PRO_5011331585" description="Flagella basal body P-ring formation protein FlgA" evidence="4">
    <location>
        <begin position="22"/>
        <end position="147"/>
    </location>
</feature>
<dbReference type="STRING" id="441112.SAMN04488094_11561"/>
<dbReference type="Proteomes" id="UP000198728">
    <property type="component" value="Unassembled WGS sequence"/>
</dbReference>
<evidence type="ECO:0000259" key="5">
    <source>
        <dbReference type="SMART" id="SM00858"/>
    </source>
</evidence>
<dbReference type="EMBL" id="FOLG01000015">
    <property type="protein sequence ID" value="SFD09982.1"/>
    <property type="molecule type" value="Genomic_DNA"/>
</dbReference>
<keyword evidence="7" id="KW-1185">Reference proteome</keyword>